<gene>
    <name evidence="3" type="ORF">THAOC_24695</name>
</gene>
<dbReference type="EMBL" id="AGNL01033765">
    <property type="protein sequence ID" value="EJK55563.1"/>
    <property type="molecule type" value="Genomic_DNA"/>
</dbReference>
<proteinExistence type="predicted"/>
<organism evidence="3 4">
    <name type="scientific">Thalassiosira oceanica</name>
    <name type="common">Marine diatom</name>
    <dbReference type="NCBI Taxonomy" id="159749"/>
    <lineage>
        <taxon>Eukaryota</taxon>
        <taxon>Sar</taxon>
        <taxon>Stramenopiles</taxon>
        <taxon>Ochrophyta</taxon>
        <taxon>Bacillariophyta</taxon>
        <taxon>Coscinodiscophyceae</taxon>
        <taxon>Thalassiosirophycidae</taxon>
        <taxon>Thalassiosirales</taxon>
        <taxon>Thalassiosiraceae</taxon>
        <taxon>Thalassiosira</taxon>
    </lineage>
</organism>
<evidence type="ECO:0000313" key="4">
    <source>
        <dbReference type="Proteomes" id="UP000266841"/>
    </source>
</evidence>
<name>K0RP63_THAOC</name>
<protein>
    <submittedName>
        <fullName evidence="3">Uncharacterized protein</fullName>
    </submittedName>
</protein>
<evidence type="ECO:0000256" key="1">
    <source>
        <dbReference type="SAM" id="MobiDB-lite"/>
    </source>
</evidence>
<reference evidence="3 4" key="1">
    <citation type="journal article" date="2012" name="Genome Biol.">
        <title>Genome and low-iron response of an oceanic diatom adapted to chronic iron limitation.</title>
        <authorList>
            <person name="Lommer M."/>
            <person name="Specht M."/>
            <person name="Roy A.S."/>
            <person name="Kraemer L."/>
            <person name="Andreson R."/>
            <person name="Gutowska M.A."/>
            <person name="Wolf J."/>
            <person name="Bergner S.V."/>
            <person name="Schilhabel M.B."/>
            <person name="Klostermeier U.C."/>
            <person name="Beiko R.G."/>
            <person name="Rosenstiel P."/>
            <person name="Hippler M."/>
            <person name="Laroche J."/>
        </authorList>
    </citation>
    <scope>NUCLEOTIDE SEQUENCE [LARGE SCALE GENOMIC DNA]</scope>
    <source>
        <strain evidence="3 4">CCMP1005</strain>
    </source>
</reference>
<keyword evidence="4" id="KW-1185">Reference proteome</keyword>
<dbReference type="Proteomes" id="UP000266841">
    <property type="component" value="Unassembled WGS sequence"/>
</dbReference>
<keyword evidence="2" id="KW-0472">Membrane</keyword>
<sequence>MAAPTKGNRGAPSLPARLARLRLRLSSLPSSFSSAVRDGRALYLVGPVLVAVASAVIAFLLYAYAAVILPMLAGVNWISNGADLRDYRSLGGPGAGQRAGDDSDDELMRAVTTIELVLLSLRTVPGILHTSVVVFFASNIVYNYYMCVTTDNAGPARDKAVREMAAATGFDYPETEEDVESFRREVEGEEYGRGSTRGGGG</sequence>
<comment type="caution">
    <text evidence="3">The sequence shown here is derived from an EMBL/GenBank/DDBJ whole genome shotgun (WGS) entry which is preliminary data.</text>
</comment>
<feature type="non-terminal residue" evidence="3">
    <location>
        <position position="201"/>
    </location>
</feature>
<dbReference type="AlphaFoldDB" id="K0RP63"/>
<evidence type="ECO:0000313" key="3">
    <source>
        <dbReference type="EMBL" id="EJK55563.1"/>
    </source>
</evidence>
<feature type="compositionally biased region" description="Basic and acidic residues" evidence="1">
    <location>
        <begin position="180"/>
        <end position="192"/>
    </location>
</feature>
<evidence type="ECO:0000256" key="2">
    <source>
        <dbReference type="SAM" id="Phobius"/>
    </source>
</evidence>
<accession>K0RP63</accession>
<feature type="transmembrane region" description="Helical" evidence="2">
    <location>
        <begin position="41"/>
        <end position="65"/>
    </location>
</feature>
<feature type="transmembrane region" description="Helical" evidence="2">
    <location>
        <begin position="126"/>
        <end position="145"/>
    </location>
</feature>
<keyword evidence="2" id="KW-1133">Transmembrane helix</keyword>
<feature type="region of interest" description="Disordered" evidence="1">
    <location>
        <begin position="175"/>
        <end position="201"/>
    </location>
</feature>
<keyword evidence="2" id="KW-0812">Transmembrane</keyword>